<dbReference type="Proteomes" id="UP000596742">
    <property type="component" value="Unassembled WGS sequence"/>
</dbReference>
<dbReference type="InterPro" id="IPR035896">
    <property type="entry name" value="AN1-like_Znf"/>
</dbReference>
<dbReference type="EMBL" id="UYJE01005734">
    <property type="protein sequence ID" value="VDI39848.1"/>
    <property type="molecule type" value="Genomic_DNA"/>
</dbReference>
<dbReference type="PROSITE" id="PS51039">
    <property type="entry name" value="ZF_AN1"/>
    <property type="match status" value="1"/>
</dbReference>
<dbReference type="InterPro" id="IPR002653">
    <property type="entry name" value="Znf_A20"/>
</dbReference>
<dbReference type="InterPro" id="IPR050652">
    <property type="entry name" value="AN1_A20_ZnFinger"/>
</dbReference>
<dbReference type="FunFam" id="4.10.1110.10:FF:000001">
    <property type="entry name" value="Zinc finger AN1-type containing 6"/>
    <property type="match status" value="1"/>
</dbReference>
<organism evidence="8 9">
    <name type="scientific">Mytilus galloprovincialis</name>
    <name type="common">Mediterranean mussel</name>
    <dbReference type="NCBI Taxonomy" id="29158"/>
    <lineage>
        <taxon>Eukaryota</taxon>
        <taxon>Metazoa</taxon>
        <taxon>Spiralia</taxon>
        <taxon>Lophotrochozoa</taxon>
        <taxon>Mollusca</taxon>
        <taxon>Bivalvia</taxon>
        <taxon>Autobranchia</taxon>
        <taxon>Pteriomorphia</taxon>
        <taxon>Mytilida</taxon>
        <taxon>Mytiloidea</taxon>
        <taxon>Mytilidae</taxon>
        <taxon>Mytilinae</taxon>
        <taxon>Mytilus</taxon>
    </lineage>
</organism>
<evidence type="ECO:0000313" key="8">
    <source>
        <dbReference type="EMBL" id="VDI39848.1"/>
    </source>
</evidence>
<protein>
    <recommendedName>
        <fullName evidence="10">AN1-type zinc finger protein 6</fullName>
    </recommendedName>
</protein>
<dbReference type="SMART" id="SM00259">
    <property type="entry name" value="ZnF_A20"/>
    <property type="match status" value="1"/>
</dbReference>
<feature type="compositionally biased region" description="Low complexity" evidence="5">
    <location>
        <begin position="59"/>
        <end position="83"/>
    </location>
</feature>
<dbReference type="Pfam" id="PF01428">
    <property type="entry name" value="zf-AN1"/>
    <property type="match status" value="1"/>
</dbReference>
<evidence type="ECO:0000256" key="3">
    <source>
        <dbReference type="ARBA" id="ARBA00022833"/>
    </source>
</evidence>
<evidence type="ECO:0000313" key="9">
    <source>
        <dbReference type="Proteomes" id="UP000596742"/>
    </source>
</evidence>
<dbReference type="Gene3D" id="1.20.5.4770">
    <property type="match status" value="1"/>
</dbReference>
<evidence type="ECO:0000256" key="4">
    <source>
        <dbReference type="PROSITE-ProRule" id="PRU00449"/>
    </source>
</evidence>
<evidence type="ECO:0000259" key="6">
    <source>
        <dbReference type="PROSITE" id="PS51036"/>
    </source>
</evidence>
<dbReference type="Gene3D" id="4.10.1110.10">
    <property type="entry name" value="AN1-like Zinc finger"/>
    <property type="match status" value="1"/>
</dbReference>
<dbReference type="SMART" id="SM00154">
    <property type="entry name" value="ZnF_AN1"/>
    <property type="match status" value="1"/>
</dbReference>
<name>A0A8B6EVS8_MYTGA</name>
<dbReference type="PROSITE" id="PS51036">
    <property type="entry name" value="ZF_A20"/>
    <property type="match status" value="1"/>
</dbReference>
<gene>
    <name evidence="8" type="ORF">MGAL_10B030351</name>
</gene>
<evidence type="ECO:0000256" key="1">
    <source>
        <dbReference type="ARBA" id="ARBA00022723"/>
    </source>
</evidence>
<sequence length="208" mass="22461">MSSMEQNGNQNLPSVVLCKAGCGFYGNDAFDGMCSKCYKDVLNRKQNSSPVSGRMSPPSMSGETETTVTSVTSSLSQTSIGSQETLKDSVLMTSMSSPSVETATPTVSLPSTSQTKEEDKEEEGATGGDDPAESSSPSDDKKTPKKNRCHTCKKKVGLTGFPCRCGGLYCSTHRYSDKHDCNFNYKEMAQEHIRKQNPVVVASKIQKI</sequence>
<dbReference type="AlphaFoldDB" id="A0A8B6EVS8"/>
<feature type="region of interest" description="Disordered" evidence="5">
    <location>
        <begin position="45"/>
        <end position="149"/>
    </location>
</feature>
<proteinExistence type="predicted"/>
<keyword evidence="1" id="KW-0479">Metal-binding</keyword>
<accession>A0A8B6EVS8</accession>
<keyword evidence="3" id="KW-0862">Zinc</keyword>
<dbReference type="OrthoDB" id="428577at2759"/>
<dbReference type="InterPro" id="IPR000058">
    <property type="entry name" value="Znf_AN1"/>
</dbReference>
<dbReference type="GO" id="GO:0008270">
    <property type="term" value="F:zinc ion binding"/>
    <property type="evidence" value="ECO:0007669"/>
    <property type="project" value="UniProtKB-KW"/>
</dbReference>
<reference evidence="8" key="1">
    <citation type="submission" date="2018-11" db="EMBL/GenBank/DDBJ databases">
        <authorList>
            <person name="Alioto T."/>
            <person name="Alioto T."/>
        </authorList>
    </citation>
    <scope>NUCLEOTIDE SEQUENCE</scope>
</reference>
<feature type="compositionally biased region" description="Polar residues" evidence="5">
    <location>
        <begin position="91"/>
        <end position="114"/>
    </location>
</feature>
<feature type="domain" description="AN1-type" evidence="7">
    <location>
        <begin position="143"/>
        <end position="189"/>
    </location>
</feature>
<evidence type="ECO:0000256" key="2">
    <source>
        <dbReference type="ARBA" id="ARBA00022771"/>
    </source>
</evidence>
<keyword evidence="2 4" id="KW-0863">Zinc-finger</keyword>
<dbReference type="GO" id="GO:0003677">
    <property type="term" value="F:DNA binding"/>
    <property type="evidence" value="ECO:0007669"/>
    <property type="project" value="InterPro"/>
</dbReference>
<dbReference type="PANTHER" id="PTHR10634:SF149">
    <property type="entry name" value="AN1-TYPE DOMAIN-CONTAINING PROTEIN-RELATED"/>
    <property type="match status" value="1"/>
</dbReference>
<evidence type="ECO:0008006" key="10">
    <source>
        <dbReference type="Google" id="ProtNLM"/>
    </source>
</evidence>
<dbReference type="PANTHER" id="PTHR10634">
    <property type="entry name" value="AN1-TYPE ZINC FINGER PROTEIN"/>
    <property type="match status" value="1"/>
</dbReference>
<evidence type="ECO:0000256" key="5">
    <source>
        <dbReference type="SAM" id="MobiDB-lite"/>
    </source>
</evidence>
<feature type="domain" description="A20-type" evidence="6">
    <location>
        <begin position="12"/>
        <end position="46"/>
    </location>
</feature>
<evidence type="ECO:0000259" key="7">
    <source>
        <dbReference type="PROSITE" id="PS51039"/>
    </source>
</evidence>
<dbReference type="SUPFAM" id="SSF57716">
    <property type="entry name" value="Glucocorticoid receptor-like (DNA-binding domain)"/>
    <property type="match status" value="1"/>
</dbReference>
<dbReference type="Pfam" id="PF01754">
    <property type="entry name" value="zf-A20"/>
    <property type="match status" value="1"/>
</dbReference>
<keyword evidence="9" id="KW-1185">Reference proteome</keyword>
<comment type="caution">
    <text evidence="8">The sequence shown here is derived from an EMBL/GenBank/DDBJ whole genome shotgun (WGS) entry which is preliminary data.</text>
</comment>
<dbReference type="SUPFAM" id="SSF118310">
    <property type="entry name" value="AN1-like Zinc finger"/>
    <property type="match status" value="1"/>
</dbReference>